<keyword evidence="1" id="KW-0489">Methyltransferase</keyword>
<dbReference type="EMBL" id="JBJURJ010000002">
    <property type="protein sequence ID" value="MFM9327529.1"/>
    <property type="molecule type" value="Genomic_DNA"/>
</dbReference>
<sequence>MNRKRNRNKPSTGAARAVSANFSGQHLLHHRKTIEELVRLSAAGPADTVLEIGAGKGALTLPLLAVAGKVIAVERDAEFVQSLRAKTAAFPHITVHQGDFRTMKLPDRPFTAVSNLPFAITTEVLERLLGRESWNVQRGAFIVEKGAAIRFTASSCTDPRVLAWRMNYHMEKRGLVSRTCFSPPPKVDGSILYVERRKEPLLPQGQYGRFCAFARFLLKAAGHPIHEPMKLIFTAAQIKVVLREAEAERSQSAASLTLRQWSVLFQAMLRYVPAYRWPR</sequence>
<proteinExistence type="predicted"/>
<gene>
    <name evidence="1" type="ORF">ACI1P1_04360</name>
</gene>
<comment type="caution">
    <text evidence="1">The sequence shown here is derived from an EMBL/GenBank/DDBJ whole genome shotgun (WGS) entry which is preliminary data.</text>
</comment>
<keyword evidence="2" id="KW-1185">Reference proteome</keyword>
<evidence type="ECO:0000313" key="1">
    <source>
        <dbReference type="EMBL" id="MFM9327529.1"/>
    </source>
</evidence>
<dbReference type="EC" id="2.1.1.-" evidence="1"/>
<dbReference type="Proteomes" id="UP001631969">
    <property type="component" value="Unassembled WGS sequence"/>
</dbReference>
<name>A0ACC7NS30_9BACL</name>
<evidence type="ECO:0000313" key="2">
    <source>
        <dbReference type="Proteomes" id="UP001631969"/>
    </source>
</evidence>
<accession>A0ACC7NS30</accession>
<keyword evidence="1" id="KW-0808">Transferase</keyword>
<reference evidence="1" key="1">
    <citation type="submission" date="2024-12" db="EMBL/GenBank/DDBJ databases">
        <authorList>
            <person name="Wu N."/>
        </authorList>
    </citation>
    <scope>NUCLEOTIDE SEQUENCE</scope>
    <source>
        <strain evidence="1">P15</strain>
    </source>
</reference>
<organism evidence="1 2">
    <name type="scientific">Paenibacillus mesotrionivorans</name>
    <dbReference type="NCBI Taxonomy" id="3160968"/>
    <lineage>
        <taxon>Bacteria</taxon>
        <taxon>Bacillati</taxon>
        <taxon>Bacillota</taxon>
        <taxon>Bacilli</taxon>
        <taxon>Bacillales</taxon>
        <taxon>Paenibacillaceae</taxon>
        <taxon>Paenibacillus</taxon>
    </lineage>
</organism>
<protein>
    <submittedName>
        <fullName evidence="1">Ribosomal RNA small subunit methyltransferase A</fullName>
        <ecNumber evidence="1">2.1.1.-</ecNumber>
    </submittedName>
</protein>